<dbReference type="AlphaFoldDB" id="A0A645FHX7"/>
<evidence type="ECO:0000313" key="4">
    <source>
        <dbReference type="EMBL" id="MPN14008.1"/>
    </source>
</evidence>
<proteinExistence type="predicted"/>
<gene>
    <name evidence="4" type="primary">xerD_100</name>
    <name evidence="4" type="ORF">SDC9_161334</name>
</gene>
<dbReference type="GO" id="GO:0006310">
    <property type="term" value="P:DNA recombination"/>
    <property type="evidence" value="ECO:0007669"/>
    <property type="project" value="UniProtKB-KW"/>
</dbReference>
<dbReference type="EMBL" id="VSSQ01060589">
    <property type="protein sequence ID" value="MPN14008.1"/>
    <property type="molecule type" value="Genomic_DNA"/>
</dbReference>
<dbReference type="SUPFAM" id="SSF56349">
    <property type="entry name" value="DNA breaking-rejoining enzymes"/>
    <property type="match status" value="1"/>
</dbReference>
<keyword evidence="2" id="KW-0233">DNA recombination</keyword>
<dbReference type="InterPro" id="IPR050090">
    <property type="entry name" value="Tyrosine_recombinase_XerCD"/>
</dbReference>
<dbReference type="Gene3D" id="1.10.443.10">
    <property type="entry name" value="Intergrase catalytic core"/>
    <property type="match status" value="1"/>
</dbReference>
<accession>A0A645FHX7</accession>
<organism evidence="4">
    <name type="scientific">bioreactor metagenome</name>
    <dbReference type="NCBI Taxonomy" id="1076179"/>
    <lineage>
        <taxon>unclassified sequences</taxon>
        <taxon>metagenomes</taxon>
        <taxon>ecological metagenomes</taxon>
    </lineage>
</organism>
<dbReference type="Pfam" id="PF00589">
    <property type="entry name" value="Phage_integrase"/>
    <property type="match status" value="1"/>
</dbReference>
<protein>
    <submittedName>
        <fullName evidence="4">Tyrosine recombinase XerD</fullName>
    </submittedName>
</protein>
<dbReference type="PANTHER" id="PTHR30349:SF41">
    <property type="entry name" value="INTEGRASE_RECOMBINASE PROTEIN MJ0367-RELATED"/>
    <property type="match status" value="1"/>
</dbReference>
<evidence type="ECO:0000256" key="2">
    <source>
        <dbReference type="ARBA" id="ARBA00023172"/>
    </source>
</evidence>
<evidence type="ECO:0000259" key="3">
    <source>
        <dbReference type="PROSITE" id="PS51898"/>
    </source>
</evidence>
<evidence type="ECO:0000256" key="1">
    <source>
        <dbReference type="ARBA" id="ARBA00023125"/>
    </source>
</evidence>
<sequence>MNWQREPKCIINTFTDEEVINLLKVYDYSNYLNARNKCIMAFLIDTGARNLETCMTKTVDIKDNYITIFGKGKKERLVPLSPMLKKIMLKYERIRNFYFKDKNVKHDNYFLSNTGLPLTNEAIQRIVKLAGESAGVREDIRCSPHTCRHYYAQAQLRNGLDVYSLSRLLGHENITITKRYLQGLQDENILEMSVKTSPLMNL</sequence>
<reference evidence="4" key="1">
    <citation type="submission" date="2019-08" db="EMBL/GenBank/DDBJ databases">
        <authorList>
            <person name="Kucharzyk K."/>
            <person name="Murdoch R.W."/>
            <person name="Higgins S."/>
            <person name="Loffler F."/>
        </authorList>
    </citation>
    <scope>NUCLEOTIDE SEQUENCE</scope>
</reference>
<dbReference type="InterPro" id="IPR013762">
    <property type="entry name" value="Integrase-like_cat_sf"/>
</dbReference>
<keyword evidence="1" id="KW-0238">DNA-binding</keyword>
<dbReference type="InterPro" id="IPR011010">
    <property type="entry name" value="DNA_brk_join_enz"/>
</dbReference>
<comment type="caution">
    <text evidence="4">The sequence shown here is derived from an EMBL/GenBank/DDBJ whole genome shotgun (WGS) entry which is preliminary data.</text>
</comment>
<dbReference type="PROSITE" id="PS51898">
    <property type="entry name" value="TYR_RECOMBINASE"/>
    <property type="match status" value="1"/>
</dbReference>
<name>A0A645FHX7_9ZZZZ</name>
<dbReference type="InterPro" id="IPR002104">
    <property type="entry name" value="Integrase_catalytic"/>
</dbReference>
<feature type="domain" description="Tyr recombinase" evidence="3">
    <location>
        <begin position="9"/>
        <end position="194"/>
    </location>
</feature>
<dbReference type="GO" id="GO:0003677">
    <property type="term" value="F:DNA binding"/>
    <property type="evidence" value="ECO:0007669"/>
    <property type="project" value="UniProtKB-KW"/>
</dbReference>
<dbReference type="GO" id="GO:0015074">
    <property type="term" value="P:DNA integration"/>
    <property type="evidence" value="ECO:0007669"/>
    <property type="project" value="InterPro"/>
</dbReference>
<dbReference type="PANTHER" id="PTHR30349">
    <property type="entry name" value="PHAGE INTEGRASE-RELATED"/>
    <property type="match status" value="1"/>
</dbReference>